<comment type="subcellular location">
    <subcellularLocation>
        <location evidence="1">Cell membrane</location>
        <topology evidence="1">Peripheral membrane protein</topology>
    </subcellularLocation>
</comment>
<dbReference type="PROSITE" id="PS50893">
    <property type="entry name" value="ABC_TRANSPORTER_2"/>
    <property type="match status" value="1"/>
</dbReference>
<dbReference type="Pfam" id="PF00005">
    <property type="entry name" value="ABC_tran"/>
    <property type="match status" value="1"/>
</dbReference>
<dbReference type="InterPro" id="IPR003439">
    <property type="entry name" value="ABC_transporter-like_ATP-bd"/>
</dbReference>
<dbReference type="RefSeq" id="WP_123378712.1">
    <property type="nucleotide sequence ID" value="NZ_RJKN01000001.1"/>
</dbReference>
<dbReference type="Proteomes" id="UP000276232">
    <property type="component" value="Unassembled WGS sequence"/>
</dbReference>
<dbReference type="PANTHER" id="PTHR43297">
    <property type="entry name" value="OLIGOPEPTIDE TRANSPORT ATP-BINDING PROTEIN APPD"/>
    <property type="match status" value="1"/>
</dbReference>
<dbReference type="FunFam" id="3.40.50.300:FF:000016">
    <property type="entry name" value="Oligopeptide ABC transporter ATP-binding component"/>
    <property type="match status" value="1"/>
</dbReference>
<comment type="caution">
    <text evidence="9">The sequence shown here is derived from an EMBL/GenBank/DDBJ whole genome shotgun (WGS) entry which is preliminary data.</text>
</comment>
<dbReference type="PROSITE" id="PS00211">
    <property type="entry name" value="ABC_TRANSPORTER_1"/>
    <property type="match status" value="1"/>
</dbReference>
<evidence type="ECO:0000256" key="7">
    <source>
        <dbReference type="ARBA" id="ARBA00023136"/>
    </source>
</evidence>
<sequence>MPDPADRPLVPPPARAEPLLEVRDLGVEFRRRGAPPVRAVDGVSLTVRPGEVMGLVGESGSGKSVTSLAVMGLLPRRSAVVTGSVRLAGEELVGASPKRVASLRGAQMSMVFQDPMTSLNPVVPIGTQVTEVLRAHTDADRGAARDEAEDLLRRVGIPDPRRRLRDYPHQLSGGMRQRALIAIALACKPRLLVADEPTTALDVTIQAQVLELLKVLVTGSGTAMLLITHDLGVVAGLCDDVTVMYAGRVVETARRKELFARPAHRYTEGLLASVPRLDTPRGEPLRPIPGTPRDTVPWSRACAFAPRCPHAGAGCDDPGLALAVPAALPADHLVRCAHPALPQPAAAGAGA</sequence>
<keyword evidence="7" id="KW-0472">Membrane</keyword>
<keyword evidence="4" id="KW-1003">Cell membrane</keyword>
<dbReference type="AlphaFoldDB" id="A0A3N1HSJ8"/>
<dbReference type="Gene3D" id="3.40.50.300">
    <property type="entry name" value="P-loop containing nucleotide triphosphate hydrolases"/>
    <property type="match status" value="1"/>
</dbReference>
<feature type="domain" description="ABC transporter" evidence="8">
    <location>
        <begin position="22"/>
        <end position="271"/>
    </location>
</feature>
<dbReference type="CDD" id="cd03257">
    <property type="entry name" value="ABC_NikE_OppD_transporters"/>
    <property type="match status" value="1"/>
</dbReference>
<reference evidence="9 10" key="1">
    <citation type="journal article" date="2015" name="Stand. Genomic Sci.">
        <title>Genomic Encyclopedia of Bacterial and Archaeal Type Strains, Phase III: the genomes of soil and plant-associated and newly described type strains.</title>
        <authorList>
            <person name="Whitman W.B."/>
            <person name="Woyke T."/>
            <person name="Klenk H.P."/>
            <person name="Zhou Y."/>
            <person name="Lilburn T.G."/>
            <person name="Beck B.J."/>
            <person name="De Vos P."/>
            <person name="Vandamme P."/>
            <person name="Eisen J.A."/>
            <person name="Garrity G."/>
            <person name="Hugenholtz P."/>
            <person name="Kyrpides N.C."/>
        </authorList>
    </citation>
    <scope>NUCLEOTIDE SEQUENCE [LARGE SCALE GENOMIC DNA]</scope>
    <source>
        <strain evidence="9 10">CECT 7306</strain>
    </source>
</reference>
<dbReference type="SMART" id="SM00382">
    <property type="entry name" value="AAA"/>
    <property type="match status" value="1"/>
</dbReference>
<organism evidence="9 10">
    <name type="scientific">Pseudokineococcus lusitanus</name>
    <dbReference type="NCBI Taxonomy" id="763993"/>
    <lineage>
        <taxon>Bacteria</taxon>
        <taxon>Bacillati</taxon>
        <taxon>Actinomycetota</taxon>
        <taxon>Actinomycetes</taxon>
        <taxon>Kineosporiales</taxon>
        <taxon>Kineosporiaceae</taxon>
        <taxon>Pseudokineococcus</taxon>
    </lineage>
</organism>
<dbReference type="GO" id="GO:0005886">
    <property type="term" value="C:plasma membrane"/>
    <property type="evidence" value="ECO:0007669"/>
    <property type="project" value="UniProtKB-SubCell"/>
</dbReference>
<dbReference type="InterPro" id="IPR027417">
    <property type="entry name" value="P-loop_NTPase"/>
</dbReference>
<keyword evidence="5" id="KW-0547">Nucleotide-binding</keyword>
<accession>A0A3N1HSJ8</accession>
<evidence type="ECO:0000256" key="6">
    <source>
        <dbReference type="ARBA" id="ARBA00022840"/>
    </source>
</evidence>
<evidence type="ECO:0000256" key="2">
    <source>
        <dbReference type="ARBA" id="ARBA00005417"/>
    </source>
</evidence>
<keyword evidence="10" id="KW-1185">Reference proteome</keyword>
<comment type="similarity">
    <text evidence="2">Belongs to the ABC transporter superfamily.</text>
</comment>
<proteinExistence type="inferred from homology"/>
<dbReference type="InterPro" id="IPR013563">
    <property type="entry name" value="Oligopep_ABC_C"/>
</dbReference>
<evidence type="ECO:0000256" key="5">
    <source>
        <dbReference type="ARBA" id="ARBA00022741"/>
    </source>
</evidence>
<keyword evidence="3" id="KW-0813">Transport</keyword>
<dbReference type="GO" id="GO:0016887">
    <property type="term" value="F:ATP hydrolysis activity"/>
    <property type="evidence" value="ECO:0007669"/>
    <property type="project" value="InterPro"/>
</dbReference>
<dbReference type="GO" id="GO:0005524">
    <property type="term" value="F:ATP binding"/>
    <property type="evidence" value="ECO:0007669"/>
    <property type="project" value="UniProtKB-KW"/>
</dbReference>
<evidence type="ECO:0000313" key="9">
    <source>
        <dbReference type="EMBL" id="ROP45504.1"/>
    </source>
</evidence>
<dbReference type="OrthoDB" id="5357528at2"/>
<evidence type="ECO:0000256" key="1">
    <source>
        <dbReference type="ARBA" id="ARBA00004202"/>
    </source>
</evidence>
<evidence type="ECO:0000256" key="3">
    <source>
        <dbReference type="ARBA" id="ARBA00022448"/>
    </source>
</evidence>
<gene>
    <name evidence="9" type="ORF">EDC03_0108</name>
</gene>
<dbReference type="NCBIfam" id="TIGR01727">
    <property type="entry name" value="oligo_HPY"/>
    <property type="match status" value="1"/>
</dbReference>
<evidence type="ECO:0000256" key="4">
    <source>
        <dbReference type="ARBA" id="ARBA00022475"/>
    </source>
</evidence>
<dbReference type="InterPro" id="IPR017871">
    <property type="entry name" value="ABC_transporter-like_CS"/>
</dbReference>
<evidence type="ECO:0000259" key="8">
    <source>
        <dbReference type="PROSITE" id="PS50893"/>
    </source>
</evidence>
<evidence type="ECO:0000313" key="10">
    <source>
        <dbReference type="Proteomes" id="UP000276232"/>
    </source>
</evidence>
<dbReference type="Pfam" id="PF08352">
    <property type="entry name" value="oligo_HPY"/>
    <property type="match status" value="1"/>
</dbReference>
<keyword evidence="6 9" id="KW-0067">ATP-binding</keyword>
<dbReference type="EMBL" id="RJKN01000001">
    <property type="protein sequence ID" value="ROP45504.1"/>
    <property type="molecule type" value="Genomic_DNA"/>
</dbReference>
<dbReference type="InterPro" id="IPR003593">
    <property type="entry name" value="AAA+_ATPase"/>
</dbReference>
<dbReference type="GO" id="GO:0015833">
    <property type="term" value="P:peptide transport"/>
    <property type="evidence" value="ECO:0007669"/>
    <property type="project" value="InterPro"/>
</dbReference>
<dbReference type="SUPFAM" id="SSF52540">
    <property type="entry name" value="P-loop containing nucleoside triphosphate hydrolases"/>
    <property type="match status" value="1"/>
</dbReference>
<protein>
    <submittedName>
        <fullName evidence="9">Peptide/nickel transport system ATP-binding protein</fullName>
    </submittedName>
</protein>
<dbReference type="PANTHER" id="PTHR43297:SF2">
    <property type="entry name" value="DIPEPTIDE TRANSPORT ATP-BINDING PROTEIN DPPD"/>
    <property type="match status" value="1"/>
</dbReference>
<name>A0A3N1HSJ8_9ACTN</name>
<dbReference type="InterPro" id="IPR050388">
    <property type="entry name" value="ABC_Ni/Peptide_Import"/>
</dbReference>
<dbReference type="InParanoid" id="A0A3N1HSJ8"/>